<protein>
    <submittedName>
        <fullName evidence="1">Uncharacterized protein</fullName>
    </submittedName>
</protein>
<sequence>MAMTEPLDRHGLMKLHEQANQTGSAYDRDTFAKAALALLPEILGQLDQALAEARAADGAAIGLAEDLDEVRAERDALAAYASQFRAENARLASGPHPAEISAALIDFGLTDATAGADEMRATLQKFLDRRQGIRRDSR</sequence>
<evidence type="ECO:0000313" key="1">
    <source>
        <dbReference type="EMBL" id="CUU61283.1"/>
    </source>
</evidence>
<organism evidence="1 2">
    <name type="scientific">Parafrankia irregularis</name>
    <dbReference type="NCBI Taxonomy" id="795642"/>
    <lineage>
        <taxon>Bacteria</taxon>
        <taxon>Bacillati</taxon>
        <taxon>Actinomycetota</taxon>
        <taxon>Actinomycetes</taxon>
        <taxon>Frankiales</taxon>
        <taxon>Frankiaceae</taxon>
        <taxon>Parafrankia</taxon>
    </lineage>
</organism>
<dbReference type="EMBL" id="FAOZ01000075">
    <property type="protein sequence ID" value="CUU61283.1"/>
    <property type="molecule type" value="Genomic_DNA"/>
</dbReference>
<gene>
    <name evidence="1" type="ORF">Ga0074812_1751</name>
</gene>
<accession>A0A0S4R0L9</accession>
<evidence type="ECO:0000313" key="2">
    <source>
        <dbReference type="Proteomes" id="UP000198802"/>
    </source>
</evidence>
<proteinExistence type="predicted"/>
<keyword evidence="2" id="KW-1185">Reference proteome</keyword>
<reference evidence="2" key="1">
    <citation type="submission" date="2015-11" db="EMBL/GenBank/DDBJ databases">
        <authorList>
            <person name="Varghese N."/>
        </authorList>
    </citation>
    <scope>NUCLEOTIDE SEQUENCE [LARGE SCALE GENOMIC DNA]</scope>
    <source>
        <strain evidence="2">DSM 45899</strain>
    </source>
</reference>
<dbReference type="Proteomes" id="UP000198802">
    <property type="component" value="Unassembled WGS sequence"/>
</dbReference>
<name>A0A0S4R0L9_9ACTN</name>
<dbReference type="AlphaFoldDB" id="A0A0S4R0L9"/>
<dbReference type="RefSeq" id="WP_091287468.1">
    <property type="nucleotide sequence ID" value="NZ_FAOZ01000075.1"/>
</dbReference>